<organism evidence="2 3">
    <name type="scientific">Didymodactylos carnosus</name>
    <dbReference type="NCBI Taxonomy" id="1234261"/>
    <lineage>
        <taxon>Eukaryota</taxon>
        <taxon>Metazoa</taxon>
        <taxon>Spiralia</taxon>
        <taxon>Gnathifera</taxon>
        <taxon>Rotifera</taxon>
        <taxon>Eurotatoria</taxon>
        <taxon>Bdelloidea</taxon>
        <taxon>Philodinida</taxon>
        <taxon>Philodinidae</taxon>
        <taxon>Didymodactylos</taxon>
    </lineage>
</organism>
<dbReference type="InterPro" id="IPR002557">
    <property type="entry name" value="Chitin-bd_dom"/>
</dbReference>
<name>A0A8S2VI77_9BILA</name>
<dbReference type="GO" id="GO:0008061">
    <property type="term" value="F:chitin binding"/>
    <property type="evidence" value="ECO:0007669"/>
    <property type="project" value="InterPro"/>
</dbReference>
<dbReference type="Proteomes" id="UP000682733">
    <property type="component" value="Unassembled WGS sequence"/>
</dbReference>
<dbReference type="Gene3D" id="2.170.140.10">
    <property type="entry name" value="Chitin binding domain"/>
    <property type="match status" value="1"/>
</dbReference>
<gene>
    <name evidence="2" type="ORF">TMI583_LOCUS43344</name>
</gene>
<dbReference type="Pfam" id="PF01607">
    <property type="entry name" value="CBM_14"/>
    <property type="match status" value="1"/>
</dbReference>
<dbReference type="SUPFAM" id="SSF57625">
    <property type="entry name" value="Invertebrate chitin-binding proteins"/>
    <property type="match status" value="2"/>
</dbReference>
<evidence type="ECO:0000259" key="1">
    <source>
        <dbReference type="PROSITE" id="PS50940"/>
    </source>
</evidence>
<dbReference type="InterPro" id="IPR036508">
    <property type="entry name" value="Chitin-bd_dom_sf"/>
</dbReference>
<dbReference type="PROSITE" id="PS50940">
    <property type="entry name" value="CHIT_BIND_II"/>
    <property type="match status" value="1"/>
</dbReference>
<feature type="non-terminal residue" evidence="2">
    <location>
        <position position="1"/>
    </location>
</feature>
<dbReference type="AlphaFoldDB" id="A0A8S2VI77"/>
<dbReference type="SMART" id="SM00494">
    <property type="entry name" value="ChtBD2"/>
    <property type="match status" value="2"/>
</dbReference>
<evidence type="ECO:0000313" key="2">
    <source>
        <dbReference type="EMBL" id="CAF4397485.1"/>
    </source>
</evidence>
<proteinExistence type="predicted"/>
<accession>A0A8S2VI77</accession>
<protein>
    <recommendedName>
        <fullName evidence="1">Chitin-binding type-2 domain-containing protein</fullName>
    </recommendedName>
</protein>
<sequence length="161" mass="18300">MPIACGEGLWYSTKDDGCKAGHLYTSSTLPSVSEGNYTLPNRRPGNIYSTIECPKGVSKYFEDPYDCAAYHFCNGGKDTVMLCEPGLYYHKGDYDHSPLCAFKPVCKDLLDGHYIDKYRPSCQFHYTCLDKRTHNYTACEYGYRFSEDKKQCLLAKNVKCS</sequence>
<evidence type="ECO:0000313" key="3">
    <source>
        <dbReference type="Proteomes" id="UP000682733"/>
    </source>
</evidence>
<dbReference type="EMBL" id="CAJOBA010072081">
    <property type="protein sequence ID" value="CAF4397485.1"/>
    <property type="molecule type" value="Genomic_DNA"/>
</dbReference>
<comment type="caution">
    <text evidence="2">The sequence shown here is derived from an EMBL/GenBank/DDBJ whole genome shotgun (WGS) entry which is preliminary data.</text>
</comment>
<reference evidence="2" key="1">
    <citation type="submission" date="2021-02" db="EMBL/GenBank/DDBJ databases">
        <authorList>
            <person name="Nowell W R."/>
        </authorList>
    </citation>
    <scope>NUCLEOTIDE SEQUENCE</scope>
</reference>
<dbReference type="GO" id="GO:0005576">
    <property type="term" value="C:extracellular region"/>
    <property type="evidence" value="ECO:0007669"/>
    <property type="project" value="InterPro"/>
</dbReference>
<feature type="domain" description="Chitin-binding type-2" evidence="1">
    <location>
        <begin position="50"/>
        <end position="108"/>
    </location>
</feature>